<dbReference type="RefSeq" id="WP_097061352.1">
    <property type="nucleotide sequence ID" value="NZ_BMLC01000003.1"/>
</dbReference>
<dbReference type="Proteomes" id="UP000219440">
    <property type="component" value="Unassembled WGS sequence"/>
</dbReference>
<name>A0A2C8ZXS6_9MICO</name>
<evidence type="ECO:0000313" key="3">
    <source>
        <dbReference type="Proteomes" id="UP000219440"/>
    </source>
</evidence>
<feature type="transmembrane region" description="Helical" evidence="1">
    <location>
        <begin position="314"/>
        <end position="334"/>
    </location>
</feature>
<dbReference type="EMBL" id="OCST01000004">
    <property type="protein sequence ID" value="SOE70735.1"/>
    <property type="molecule type" value="Genomic_DNA"/>
</dbReference>
<evidence type="ECO:0000313" key="2">
    <source>
        <dbReference type="EMBL" id="SOE70735.1"/>
    </source>
</evidence>
<reference evidence="2 3" key="1">
    <citation type="submission" date="2017-09" db="EMBL/GenBank/DDBJ databases">
        <authorList>
            <person name="Ehlers B."/>
            <person name="Leendertz F.H."/>
        </authorList>
    </citation>
    <scope>NUCLEOTIDE SEQUENCE [LARGE SCALE GENOMIC DNA]</scope>
    <source>
        <strain evidence="2 3">CGMCC 1.05381</strain>
    </source>
</reference>
<dbReference type="OrthoDB" id="149032at2"/>
<dbReference type="AlphaFoldDB" id="A0A2C8ZXS6"/>
<proteinExistence type="predicted"/>
<feature type="transmembrane region" description="Helical" evidence="1">
    <location>
        <begin position="25"/>
        <end position="47"/>
    </location>
</feature>
<keyword evidence="1" id="KW-0472">Membrane</keyword>
<protein>
    <submittedName>
        <fullName evidence="2">ABC-type transport system involved in multi-copper enzyme maturation, permease component</fullName>
    </submittedName>
</protein>
<feature type="transmembrane region" description="Helical" evidence="1">
    <location>
        <begin position="59"/>
        <end position="79"/>
    </location>
</feature>
<keyword evidence="1" id="KW-1133">Transmembrane helix</keyword>
<sequence length="350" mass="36729">MSAFFTGVWVILTLELRQRVRTVSWYVLIGVFIGLIAIVTIVLSVALRGFEVDNSGGAGVYSTIIYFVLLLGTLVAPALSGNAINGDRDAGTLATTQVTLITTWELIIGKFLAAWVTALAFLAAAVPFLIYASIVGRLGGGAIAVSLLILAVELGVVAAIGVGLSGLVSRPLFSVVLSYLAVAALSIGTLIAFTLGGLAVQSEVTNTSSYGVSYNDSGEAISCSPRQTTRYPTPRFDLFWGVLAANPYVVLADAVPSTYDSNGYPTDLFGQVKFGIRSAQITPETEVEYDECADGPPESSPTAREVIDTTTPGWFVGLVIHLLLAAGALTGAWARTRTPASRLSRGSRIA</sequence>
<accession>A0A2C8ZXS6</accession>
<feature type="transmembrane region" description="Helical" evidence="1">
    <location>
        <begin position="111"/>
        <end position="134"/>
    </location>
</feature>
<feature type="transmembrane region" description="Helical" evidence="1">
    <location>
        <begin position="140"/>
        <end position="164"/>
    </location>
</feature>
<keyword evidence="3" id="KW-1185">Reference proteome</keyword>
<organism evidence="2 3">
    <name type="scientific">Salinibacterium xinjiangense</name>
    <dbReference type="NCBI Taxonomy" id="386302"/>
    <lineage>
        <taxon>Bacteria</taxon>
        <taxon>Bacillati</taxon>
        <taxon>Actinomycetota</taxon>
        <taxon>Actinomycetes</taxon>
        <taxon>Micrococcales</taxon>
        <taxon>Microbacteriaceae</taxon>
        <taxon>Salinibacterium</taxon>
    </lineage>
</organism>
<feature type="transmembrane region" description="Helical" evidence="1">
    <location>
        <begin position="176"/>
        <end position="200"/>
    </location>
</feature>
<gene>
    <name evidence="2" type="ORF">SAMN06296378_2306</name>
</gene>
<keyword evidence="1" id="KW-0812">Transmembrane</keyword>
<evidence type="ECO:0000256" key="1">
    <source>
        <dbReference type="SAM" id="Phobius"/>
    </source>
</evidence>